<accession>A0ABS1L2P3</accession>
<proteinExistence type="predicted"/>
<comment type="caution">
    <text evidence="1">The sequence shown here is derived from an EMBL/GenBank/DDBJ whole genome shotgun (WGS) entry which is preliminary data.</text>
</comment>
<evidence type="ECO:0000313" key="2">
    <source>
        <dbReference type="Proteomes" id="UP000613030"/>
    </source>
</evidence>
<evidence type="ECO:0000313" key="1">
    <source>
        <dbReference type="EMBL" id="MBL0745950.1"/>
    </source>
</evidence>
<dbReference type="EMBL" id="JAERRB010000023">
    <property type="protein sequence ID" value="MBL0745950.1"/>
    <property type="molecule type" value="Genomic_DNA"/>
</dbReference>
<gene>
    <name evidence="1" type="ORF">JI741_32255</name>
</gene>
<protein>
    <recommendedName>
        <fullName evidence="3">Lipoprotein</fullName>
    </recommendedName>
</protein>
<dbReference type="Proteomes" id="UP000613030">
    <property type="component" value="Unassembled WGS sequence"/>
</dbReference>
<sequence>MAKLLFFLVAPFIIGAGCKSKANDDMTAAKLDTVAVAQRLTPNVEQHADSAIVIHKVNVLTFQKVEDTTMKFYTLDKERCSKWVLTKVQLEKILLESKIIDGPTWHYFFDIFHCCYKGDVIVNGDLHLKFDVNAGSSTLLYSSTIPNISLFLGYYGNERLFLEAPATSIE</sequence>
<keyword evidence="2" id="KW-1185">Reference proteome</keyword>
<organism evidence="1 2">
    <name type="scientific">Chryseolinea lacunae</name>
    <dbReference type="NCBI Taxonomy" id="2801331"/>
    <lineage>
        <taxon>Bacteria</taxon>
        <taxon>Pseudomonadati</taxon>
        <taxon>Bacteroidota</taxon>
        <taxon>Cytophagia</taxon>
        <taxon>Cytophagales</taxon>
        <taxon>Fulvivirgaceae</taxon>
        <taxon>Chryseolinea</taxon>
    </lineage>
</organism>
<dbReference type="PROSITE" id="PS51257">
    <property type="entry name" value="PROKAR_LIPOPROTEIN"/>
    <property type="match status" value="1"/>
</dbReference>
<name>A0ABS1L2P3_9BACT</name>
<evidence type="ECO:0008006" key="3">
    <source>
        <dbReference type="Google" id="ProtNLM"/>
    </source>
</evidence>
<reference evidence="1 2" key="1">
    <citation type="submission" date="2021-01" db="EMBL/GenBank/DDBJ databases">
        <title>Chryseolinea sp. Jin1 Genome sequencing and assembly.</title>
        <authorList>
            <person name="Kim I."/>
        </authorList>
    </citation>
    <scope>NUCLEOTIDE SEQUENCE [LARGE SCALE GENOMIC DNA]</scope>
    <source>
        <strain evidence="1 2">Jin1</strain>
    </source>
</reference>
<dbReference type="RefSeq" id="WP_202016694.1">
    <property type="nucleotide sequence ID" value="NZ_JAERRB010000023.1"/>
</dbReference>